<organism evidence="1">
    <name type="scientific">Herelleviridae sp. cttEB8</name>
    <dbReference type="NCBI Taxonomy" id="2825832"/>
    <lineage>
        <taxon>Viruses</taxon>
        <taxon>Duplodnaviria</taxon>
        <taxon>Heunggongvirae</taxon>
        <taxon>Uroviricota</taxon>
        <taxon>Caudoviricetes</taxon>
        <taxon>Herelleviridae</taxon>
    </lineage>
</organism>
<dbReference type="Gene3D" id="1.10.10.10">
    <property type="entry name" value="Winged helix-like DNA-binding domain superfamily/Winged helix DNA-binding domain"/>
    <property type="match status" value="1"/>
</dbReference>
<dbReference type="EMBL" id="BK015344">
    <property type="protein sequence ID" value="DAE02348.1"/>
    <property type="molecule type" value="Genomic_DNA"/>
</dbReference>
<sequence length="121" mass="14113">MELYLEPIYRDRNCKGQFNKGHRLRFGGRPCSEETKKKLSEIMKKRIADGSTKMPHFQKAVIVIKDGRIVGHYPSATEMARRLGITKSIIIRVCLGIRKSYRGCNLFYECDSDKWMKLIKE</sequence>
<reference evidence="1" key="1">
    <citation type="journal article" date="2021" name="Proc. Natl. Acad. Sci. U.S.A.">
        <title>A Catalog of Tens of Thousands of Viruses from Human Metagenomes Reveals Hidden Associations with Chronic Diseases.</title>
        <authorList>
            <person name="Tisza M.J."/>
            <person name="Buck C.B."/>
        </authorList>
    </citation>
    <scope>NUCLEOTIDE SEQUENCE</scope>
    <source>
        <strain evidence="1">CttEB8</strain>
    </source>
</reference>
<evidence type="ECO:0000313" key="1">
    <source>
        <dbReference type="EMBL" id="DAE02348.1"/>
    </source>
</evidence>
<protein>
    <submittedName>
        <fullName evidence="1">GIY-YIG nuclease superfamily protein</fullName>
    </submittedName>
</protein>
<dbReference type="SUPFAM" id="SSF64496">
    <property type="entry name" value="DNA-binding domain of intron-encoded endonucleases"/>
    <property type="match status" value="1"/>
</dbReference>
<name>A0A8S5P819_9CAUD</name>
<accession>A0A8S5P819</accession>
<proteinExistence type="predicted"/>
<dbReference type="InterPro" id="IPR036388">
    <property type="entry name" value="WH-like_DNA-bd_sf"/>
</dbReference>